<dbReference type="AlphaFoldDB" id="A0AAW1TM72"/>
<comment type="caution">
    <text evidence="1">The sequence shown here is derived from an EMBL/GenBank/DDBJ whole genome shotgun (WGS) entry which is preliminary data.</text>
</comment>
<dbReference type="Proteomes" id="UP001431783">
    <property type="component" value="Unassembled WGS sequence"/>
</dbReference>
<proteinExistence type="predicted"/>
<gene>
    <name evidence="1" type="ORF">WA026_003119</name>
</gene>
<protein>
    <submittedName>
        <fullName evidence="1">Uncharacterized protein</fullName>
    </submittedName>
</protein>
<reference evidence="1 2" key="1">
    <citation type="submission" date="2023-03" db="EMBL/GenBank/DDBJ databases">
        <title>Genome insight into feeding habits of ladybird beetles.</title>
        <authorList>
            <person name="Li H.-S."/>
            <person name="Huang Y.-H."/>
            <person name="Pang H."/>
        </authorList>
    </citation>
    <scope>NUCLEOTIDE SEQUENCE [LARGE SCALE GENOMIC DNA]</scope>
    <source>
        <strain evidence="1">SYSU_2023b</strain>
        <tissue evidence="1">Whole body</tissue>
    </source>
</reference>
<dbReference type="EMBL" id="JARQZJ010000001">
    <property type="protein sequence ID" value="KAK9869362.1"/>
    <property type="molecule type" value="Genomic_DNA"/>
</dbReference>
<keyword evidence="2" id="KW-1185">Reference proteome</keyword>
<evidence type="ECO:0000313" key="2">
    <source>
        <dbReference type="Proteomes" id="UP001431783"/>
    </source>
</evidence>
<evidence type="ECO:0000313" key="1">
    <source>
        <dbReference type="EMBL" id="KAK9869362.1"/>
    </source>
</evidence>
<organism evidence="1 2">
    <name type="scientific">Henosepilachna vigintioctopunctata</name>
    <dbReference type="NCBI Taxonomy" id="420089"/>
    <lineage>
        <taxon>Eukaryota</taxon>
        <taxon>Metazoa</taxon>
        <taxon>Ecdysozoa</taxon>
        <taxon>Arthropoda</taxon>
        <taxon>Hexapoda</taxon>
        <taxon>Insecta</taxon>
        <taxon>Pterygota</taxon>
        <taxon>Neoptera</taxon>
        <taxon>Endopterygota</taxon>
        <taxon>Coleoptera</taxon>
        <taxon>Polyphaga</taxon>
        <taxon>Cucujiformia</taxon>
        <taxon>Coccinelloidea</taxon>
        <taxon>Coccinellidae</taxon>
        <taxon>Epilachninae</taxon>
        <taxon>Epilachnini</taxon>
        <taxon>Henosepilachna</taxon>
    </lineage>
</organism>
<sequence length="130" mass="14441">MGSSTIKILQCQAFLKIHIDRDALFALLNAAAYSGNRPIQDYGFDVVIPNPVECFYRLSECIGHKMNSGLFWKNAASVETLNASFSKSKNTYPISFLQSANINGVEKMIDPRVRAHRAREVSFPFHGAGT</sequence>
<name>A0AAW1TM72_9CUCU</name>
<accession>A0AAW1TM72</accession>